<evidence type="ECO:0000313" key="5">
    <source>
        <dbReference type="Proteomes" id="UP000653305"/>
    </source>
</evidence>
<feature type="transmembrane region" description="Helical" evidence="2">
    <location>
        <begin position="12"/>
        <end position="30"/>
    </location>
</feature>
<name>A0A830AZ44_9LAMI</name>
<dbReference type="GO" id="GO:0016413">
    <property type="term" value="F:O-acetyltransferase activity"/>
    <property type="evidence" value="ECO:0007669"/>
    <property type="project" value="InterPro"/>
</dbReference>
<dbReference type="Pfam" id="PF14416">
    <property type="entry name" value="PMR5N"/>
    <property type="match status" value="1"/>
</dbReference>
<keyword evidence="5" id="KW-1185">Reference proteome</keyword>
<dbReference type="Proteomes" id="UP000653305">
    <property type="component" value="Unassembled WGS sequence"/>
</dbReference>
<accession>A0A830AZ44</accession>
<keyword evidence="2" id="KW-1133">Transmembrane helix</keyword>
<dbReference type="GO" id="GO:0005794">
    <property type="term" value="C:Golgi apparatus"/>
    <property type="evidence" value="ECO:0007669"/>
    <property type="project" value="TreeGrafter"/>
</dbReference>
<dbReference type="InterPro" id="IPR025846">
    <property type="entry name" value="TBL_N"/>
</dbReference>
<keyword evidence="2" id="KW-0472">Membrane</keyword>
<dbReference type="OrthoDB" id="1934675at2759"/>
<evidence type="ECO:0000313" key="4">
    <source>
        <dbReference type="EMBL" id="GFP79456.1"/>
    </source>
</evidence>
<reference evidence="4" key="1">
    <citation type="submission" date="2020-07" db="EMBL/GenBank/DDBJ databases">
        <title>Ethylene signaling mediates host invasion by parasitic plants.</title>
        <authorList>
            <person name="Yoshida S."/>
        </authorList>
    </citation>
    <scope>NUCLEOTIDE SEQUENCE</scope>
    <source>
        <strain evidence="4">Okayama</strain>
    </source>
</reference>
<dbReference type="PANTHER" id="PTHR32285:SF235">
    <property type="entry name" value="PROTEIN TRICHOME BIREFRINGENCE-LIKE 16"/>
    <property type="match status" value="1"/>
</dbReference>
<organism evidence="4 5">
    <name type="scientific">Phtheirospermum japonicum</name>
    <dbReference type="NCBI Taxonomy" id="374723"/>
    <lineage>
        <taxon>Eukaryota</taxon>
        <taxon>Viridiplantae</taxon>
        <taxon>Streptophyta</taxon>
        <taxon>Embryophyta</taxon>
        <taxon>Tracheophyta</taxon>
        <taxon>Spermatophyta</taxon>
        <taxon>Magnoliopsida</taxon>
        <taxon>eudicotyledons</taxon>
        <taxon>Gunneridae</taxon>
        <taxon>Pentapetalae</taxon>
        <taxon>asterids</taxon>
        <taxon>lamiids</taxon>
        <taxon>Lamiales</taxon>
        <taxon>Orobanchaceae</taxon>
        <taxon>Orobanchaceae incertae sedis</taxon>
        <taxon>Phtheirospermum</taxon>
    </lineage>
</organism>
<comment type="caution">
    <text evidence="4">The sequence shown here is derived from an EMBL/GenBank/DDBJ whole genome shotgun (WGS) entry which is preliminary data.</text>
</comment>
<feature type="domain" description="Trichome birefringence-like N-terminal" evidence="3">
    <location>
        <begin position="205"/>
        <end position="259"/>
    </location>
</feature>
<dbReference type="EMBL" id="BMAC01000009">
    <property type="protein sequence ID" value="GFP79456.1"/>
    <property type="molecule type" value="Genomic_DNA"/>
</dbReference>
<gene>
    <name evidence="4" type="ORF">PHJA_000089100</name>
</gene>
<sequence>MKGGIQGLKVSQVSLILIGLVCVTVLAFAWTKTTFLTSFVPSQSRVLQLDLDTAAGPRDTLGGNKNSAQSWTNQIDSLSSSGISGRENIENATTNDGGETPDTILEKIDSEEVSQRKNISKQQGIVPENSPTVELSVKSELMGNSPASTGKKGNSPVIERTGSEEVSQKKNKSKQADIVPASSLTKESSIKAEQTTNLSAIAGKKECNYAKGKWVLDDNRPLYFGSGCKQWLSSMWACRLTQRTDFEYEKLRWQPKGCKRDDFTGSKFLERYI</sequence>
<evidence type="ECO:0000259" key="3">
    <source>
        <dbReference type="Pfam" id="PF14416"/>
    </source>
</evidence>
<dbReference type="PANTHER" id="PTHR32285">
    <property type="entry name" value="PROTEIN TRICHOME BIREFRINGENCE-LIKE 9-RELATED"/>
    <property type="match status" value="1"/>
</dbReference>
<protein>
    <submittedName>
        <fullName evidence="4">Protein trichome birefringence-like 16</fullName>
    </submittedName>
</protein>
<evidence type="ECO:0000256" key="2">
    <source>
        <dbReference type="SAM" id="Phobius"/>
    </source>
</evidence>
<feature type="compositionally biased region" description="Basic and acidic residues" evidence="1">
    <location>
        <begin position="104"/>
        <end position="115"/>
    </location>
</feature>
<dbReference type="InterPro" id="IPR029962">
    <property type="entry name" value="TBL"/>
</dbReference>
<proteinExistence type="predicted"/>
<feature type="compositionally biased region" description="Polar residues" evidence="1">
    <location>
        <begin position="116"/>
        <end position="133"/>
    </location>
</feature>
<dbReference type="AlphaFoldDB" id="A0A830AZ44"/>
<keyword evidence="2" id="KW-0812">Transmembrane</keyword>
<evidence type="ECO:0000256" key="1">
    <source>
        <dbReference type="SAM" id="MobiDB-lite"/>
    </source>
</evidence>
<feature type="region of interest" description="Disordered" evidence="1">
    <location>
        <begin position="77"/>
        <end position="186"/>
    </location>
</feature>